<dbReference type="SUPFAM" id="SSF50494">
    <property type="entry name" value="Trypsin-like serine proteases"/>
    <property type="match status" value="1"/>
</dbReference>
<dbReference type="GO" id="GO:0006508">
    <property type="term" value="P:proteolysis"/>
    <property type="evidence" value="ECO:0007669"/>
    <property type="project" value="InterPro"/>
</dbReference>
<accession>A0A0C2FLE7</accession>
<dbReference type="Proteomes" id="UP000054047">
    <property type="component" value="Unassembled WGS sequence"/>
</dbReference>
<evidence type="ECO:0000313" key="3">
    <source>
        <dbReference type="Proteomes" id="UP000054047"/>
    </source>
</evidence>
<evidence type="ECO:0000259" key="1">
    <source>
        <dbReference type="Pfam" id="PF00089"/>
    </source>
</evidence>
<keyword evidence="3" id="KW-1185">Reference proteome</keyword>
<evidence type="ECO:0000313" key="2">
    <source>
        <dbReference type="EMBL" id="KIH47589.1"/>
    </source>
</evidence>
<dbReference type="InterPro" id="IPR043504">
    <property type="entry name" value="Peptidase_S1_PA_chymotrypsin"/>
</dbReference>
<dbReference type="EMBL" id="KN767517">
    <property type="protein sequence ID" value="KIH47589.1"/>
    <property type="molecule type" value="Genomic_DNA"/>
</dbReference>
<dbReference type="Pfam" id="PF00089">
    <property type="entry name" value="Trypsin"/>
    <property type="match status" value="1"/>
</dbReference>
<protein>
    <recommendedName>
        <fullName evidence="1">Peptidase S1 domain-containing protein</fullName>
    </recommendedName>
</protein>
<dbReference type="Gene3D" id="2.40.10.10">
    <property type="entry name" value="Trypsin-like serine proteases"/>
    <property type="match status" value="1"/>
</dbReference>
<dbReference type="GO" id="GO:0004252">
    <property type="term" value="F:serine-type endopeptidase activity"/>
    <property type="evidence" value="ECO:0007669"/>
    <property type="project" value="InterPro"/>
</dbReference>
<dbReference type="InterPro" id="IPR001254">
    <property type="entry name" value="Trypsin_dom"/>
</dbReference>
<sequence length="158" mass="17739">MKAGAVPGIPHNLLDEAYATLSCGLRGKYKTIGGRRVKPDEYPWLARIIYTEKVPPRSVRFKKCSGVQISQRHVMTAMHCVVHYDERGNLRKMDPSGFSIYFGSYCGQHRECRNPHSAANTTGKKWKGNALDVAGDLAIIELRDDCEFNYSLSPHPNT</sequence>
<gene>
    <name evidence="2" type="ORF">ANCDUO_22348</name>
</gene>
<reference evidence="2 3" key="1">
    <citation type="submission" date="2013-12" db="EMBL/GenBank/DDBJ databases">
        <title>Draft genome of the parsitic nematode Ancylostoma duodenale.</title>
        <authorList>
            <person name="Mitreva M."/>
        </authorList>
    </citation>
    <scope>NUCLEOTIDE SEQUENCE [LARGE SCALE GENOMIC DNA]</scope>
    <source>
        <strain evidence="2 3">Zhejiang</strain>
    </source>
</reference>
<dbReference type="OrthoDB" id="7754674at2759"/>
<proteinExistence type="predicted"/>
<organism evidence="2 3">
    <name type="scientific">Ancylostoma duodenale</name>
    <dbReference type="NCBI Taxonomy" id="51022"/>
    <lineage>
        <taxon>Eukaryota</taxon>
        <taxon>Metazoa</taxon>
        <taxon>Ecdysozoa</taxon>
        <taxon>Nematoda</taxon>
        <taxon>Chromadorea</taxon>
        <taxon>Rhabditida</taxon>
        <taxon>Rhabditina</taxon>
        <taxon>Rhabditomorpha</taxon>
        <taxon>Strongyloidea</taxon>
        <taxon>Ancylostomatidae</taxon>
        <taxon>Ancylostomatinae</taxon>
        <taxon>Ancylostoma</taxon>
    </lineage>
</organism>
<name>A0A0C2FLE7_9BILA</name>
<dbReference type="InterPro" id="IPR009003">
    <property type="entry name" value="Peptidase_S1_PA"/>
</dbReference>
<dbReference type="AlphaFoldDB" id="A0A0C2FLE7"/>
<feature type="domain" description="Peptidase S1" evidence="1">
    <location>
        <begin position="32"/>
        <end position="154"/>
    </location>
</feature>